<dbReference type="AlphaFoldDB" id="A0A1I8A4S2"/>
<feature type="compositionally biased region" description="Polar residues" evidence="1">
    <location>
        <begin position="312"/>
        <end position="337"/>
    </location>
</feature>
<evidence type="ECO:0000313" key="3">
    <source>
        <dbReference type="WBParaSite" id="L893_g33018.t1"/>
    </source>
</evidence>
<name>A0A1I8A4S2_9BILA</name>
<evidence type="ECO:0000256" key="1">
    <source>
        <dbReference type="SAM" id="MobiDB-lite"/>
    </source>
</evidence>
<proteinExistence type="predicted"/>
<evidence type="ECO:0000313" key="2">
    <source>
        <dbReference type="Proteomes" id="UP000095287"/>
    </source>
</evidence>
<reference evidence="3" key="1">
    <citation type="submission" date="2016-11" db="UniProtKB">
        <authorList>
            <consortium name="WormBaseParasite"/>
        </authorList>
    </citation>
    <scope>IDENTIFICATION</scope>
</reference>
<organism evidence="2 3">
    <name type="scientific">Steinernema glaseri</name>
    <dbReference type="NCBI Taxonomy" id="37863"/>
    <lineage>
        <taxon>Eukaryota</taxon>
        <taxon>Metazoa</taxon>
        <taxon>Ecdysozoa</taxon>
        <taxon>Nematoda</taxon>
        <taxon>Chromadorea</taxon>
        <taxon>Rhabditida</taxon>
        <taxon>Tylenchina</taxon>
        <taxon>Panagrolaimomorpha</taxon>
        <taxon>Strongyloidoidea</taxon>
        <taxon>Steinernematidae</taxon>
        <taxon>Steinernema</taxon>
    </lineage>
</organism>
<dbReference type="WBParaSite" id="L893_g33018.t1">
    <property type="protein sequence ID" value="L893_g33018.t1"/>
    <property type="gene ID" value="L893_g33018"/>
</dbReference>
<protein>
    <submittedName>
        <fullName evidence="3">BAR domain-containing protein</fullName>
    </submittedName>
</protein>
<dbReference type="Proteomes" id="UP000095287">
    <property type="component" value="Unplaced"/>
</dbReference>
<sequence length="337" mass="38000">MDTRTNTTLTSRTNSGCVRVMADLKRVDIGALALDFDERMAALSEDKKLEDARMECLEAIEMLRKAHQAAELSEEYVRNSMALMAEEFRESRITFDNDFRKDYEEIRRVKEDFDQEAAPIVDDIARLQKEVMRSKADLEALRKVSKKSVANSDDTKHILRKKYATQADFNEYFEKLKGLEKTSKELLQNTPQHRNYHKPSGGNPGAYYGTVEGTVLIPEAFHAVRELEKELDKLCGMLGTDGMEDVRHFRSLTSQLTEMFEKQVTFLSPPSKQEAPTVAPSEASTATSDIRVPFIDEISTILMQPSAGEVPPTSSDCSYSDFGLTSDSSEYLTSVES</sequence>
<accession>A0A1I8A4S2</accession>
<feature type="region of interest" description="Disordered" evidence="1">
    <location>
        <begin position="305"/>
        <end position="337"/>
    </location>
</feature>
<keyword evidence="2" id="KW-1185">Reference proteome</keyword>